<dbReference type="Gene3D" id="3.40.50.200">
    <property type="entry name" value="Peptidase S8/S53 domain"/>
    <property type="match status" value="1"/>
</dbReference>
<dbReference type="InterPro" id="IPR051048">
    <property type="entry name" value="Peptidase_S8/S53_subtilisin"/>
</dbReference>
<dbReference type="GO" id="GO:0006508">
    <property type="term" value="P:proteolysis"/>
    <property type="evidence" value="ECO:0007669"/>
    <property type="project" value="UniProtKB-KW"/>
</dbReference>
<dbReference type="EMBL" id="FWZT01000012">
    <property type="protein sequence ID" value="SMF39803.1"/>
    <property type="molecule type" value="Genomic_DNA"/>
</dbReference>
<dbReference type="InterPro" id="IPR015500">
    <property type="entry name" value="Peptidase_S8_subtilisin-rel"/>
</dbReference>
<keyword evidence="3 5" id="KW-0378">Hydrolase</keyword>
<dbReference type="AlphaFoldDB" id="A0A1Y6C8H3"/>
<proteinExistence type="inferred from homology"/>
<dbReference type="GO" id="GO:0004252">
    <property type="term" value="F:serine-type endopeptidase activity"/>
    <property type="evidence" value="ECO:0007669"/>
    <property type="project" value="UniProtKB-UniRule"/>
</dbReference>
<dbReference type="PROSITE" id="PS00137">
    <property type="entry name" value="SUBTILASE_HIS"/>
    <property type="match status" value="1"/>
</dbReference>
<evidence type="ECO:0000256" key="3">
    <source>
        <dbReference type="ARBA" id="ARBA00022801"/>
    </source>
</evidence>
<keyword evidence="7" id="KW-0472">Membrane</keyword>
<dbReference type="InterPro" id="IPR023827">
    <property type="entry name" value="Peptidase_S8_Asp-AS"/>
</dbReference>
<dbReference type="InterPro" id="IPR022398">
    <property type="entry name" value="Peptidase_S8_His-AS"/>
</dbReference>
<dbReference type="PANTHER" id="PTHR43399:SF4">
    <property type="entry name" value="CELL WALL-ASSOCIATED PROTEASE"/>
    <property type="match status" value="1"/>
</dbReference>
<feature type="transmembrane region" description="Helical" evidence="7">
    <location>
        <begin position="7"/>
        <end position="24"/>
    </location>
</feature>
<gene>
    <name evidence="9" type="ORF">SAMN06296036_11237</name>
</gene>
<dbReference type="Proteomes" id="UP000192907">
    <property type="component" value="Unassembled WGS sequence"/>
</dbReference>
<keyword evidence="10" id="KW-1185">Reference proteome</keyword>
<evidence type="ECO:0000256" key="7">
    <source>
        <dbReference type="SAM" id="Phobius"/>
    </source>
</evidence>
<dbReference type="OrthoDB" id="5288105at2"/>
<name>A0A1Y6C8H3_9BACT</name>
<comment type="similarity">
    <text evidence="1 5 6">Belongs to the peptidase S8 family.</text>
</comment>
<dbReference type="InterPro" id="IPR023828">
    <property type="entry name" value="Peptidase_S8_Ser-AS"/>
</dbReference>
<dbReference type="InterPro" id="IPR000209">
    <property type="entry name" value="Peptidase_S8/S53_dom"/>
</dbReference>
<evidence type="ECO:0000313" key="10">
    <source>
        <dbReference type="Proteomes" id="UP000192907"/>
    </source>
</evidence>
<feature type="active site" description="Charge relay system" evidence="5">
    <location>
        <position position="498"/>
    </location>
</feature>
<keyword evidence="7" id="KW-1133">Transmembrane helix</keyword>
<evidence type="ECO:0000256" key="2">
    <source>
        <dbReference type="ARBA" id="ARBA00022670"/>
    </source>
</evidence>
<dbReference type="PRINTS" id="PR00723">
    <property type="entry name" value="SUBTILISIN"/>
</dbReference>
<dbReference type="Pfam" id="PF00082">
    <property type="entry name" value="Peptidase_S8"/>
    <property type="match status" value="1"/>
</dbReference>
<accession>A0A1Y6C8H3</accession>
<dbReference type="PROSITE" id="PS51892">
    <property type="entry name" value="SUBTILASE"/>
    <property type="match status" value="1"/>
</dbReference>
<dbReference type="CDD" id="cd07473">
    <property type="entry name" value="Peptidases_S8_Subtilisin_like"/>
    <property type="match status" value="1"/>
</dbReference>
<reference evidence="10" key="1">
    <citation type="submission" date="2017-04" db="EMBL/GenBank/DDBJ databases">
        <authorList>
            <person name="Varghese N."/>
            <person name="Submissions S."/>
        </authorList>
    </citation>
    <scope>NUCLEOTIDE SEQUENCE [LARGE SCALE GENOMIC DNA]</scope>
    <source>
        <strain evidence="10">RKEM611</strain>
    </source>
</reference>
<dbReference type="InterPro" id="IPR036852">
    <property type="entry name" value="Peptidase_S8/S53_dom_sf"/>
</dbReference>
<dbReference type="PANTHER" id="PTHR43399">
    <property type="entry name" value="SUBTILISIN-RELATED"/>
    <property type="match status" value="1"/>
</dbReference>
<dbReference type="RefSeq" id="WP_132320352.1">
    <property type="nucleotide sequence ID" value="NZ_FWZT01000012.1"/>
</dbReference>
<evidence type="ECO:0000256" key="4">
    <source>
        <dbReference type="ARBA" id="ARBA00022825"/>
    </source>
</evidence>
<dbReference type="PROSITE" id="PS00138">
    <property type="entry name" value="SUBTILASE_SER"/>
    <property type="match status" value="1"/>
</dbReference>
<dbReference type="PROSITE" id="PS00136">
    <property type="entry name" value="SUBTILASE_ASP"/>
    <property type="match status" value="1"/>
</dbReference>
<dbReference type="STRING" id="1513793.SAMN06296036_11237"/>
<protein>
    <submittedName>
        <fullName evidence="9">Subtilase family protein</fullName>
    </submittedName>
</protein>
<organism evidence="9 10">
    <name type="scientific">Pseudobacteriovorax antillogorgiicola</name>
    <dbReference type="NCBI Taxonomy" id="1513793"/>
    <lineage>
        <taxon>Bacteria</taxon>
        <taxon>Pseudomonadati</taxon>
        <taxon>Bdellovibrionota</taxon>
        <taxon>Oligoflexia</taxon>
        <taxon>Oligoflexales</taxon>
        <taxon>Pseudobacteriovoracaceae</taxon>
        <taxon>Pseudobacteriovorax</taxon>
    </lineage>
</organism>
<dbReference type="SUPFAM" id="SSF52743">
    <property type="entry name" value="Subtilisin-like"/>
    <property type="match status" value="1"/>
</dbReference>
<keyword evidence="2 5" id="KW-0645">Protease</keyword>
<evidence type="ECO:0000256" key="6">
    <source>
        <dbReference type="RuleBase" id="RU003355"/>
    </source>
</evidence>
<dbReference type="InterPro" id="IPR034204">
    <property type="entry name" value="PfSUB1-like_cat_dom"/>
</dbReference>
<feature type="active site" description="Charge relay system" evidence="5">
    <location>
        <position position="295"/>
    </location>
</feature>
<evidence type="ECO:0000313" key="9">
    <source>
        <dbReference type="EMBL" id="SMF39803.1"/>
    </source>
</evidence>
<evidence type="ECO:0000259" key="8">
    <source>
        <dbReference type="Pfam" id="PF00082"/>
    </source>
</evidence>
<evidence type="ECO:0000256" key="5">
    <source>
        <dbReference type="PROSITE-ProRule" id="PRU01240"/>
    </source>
</evidence>
<keyword evidence="4 5" id="KW-0720">Serine protease</keyword>
<feature type="active site" description="Charge relay system" evidence="5">
    <location>
        <position position="331"/>
    </location>
</feature>
<keyword evidence="7" id="KW-0812">Transmembrane</keyword>
<sequence>MKYTLRVGLALGTLAVGMFLYLKLDRELPSTGQNNKISEIAAEETISSENPVSPTSFAESGFNRFVTESSEEPRIQPVRIEQANGSRKVEVRKPTSPKPRFASLKDKHLAYLRDSEVLESKEGFDRDGNPTRATLVRANHKSFQNFIIRDTLSADKTEVKQSYVYIANHLLVQFKDTIADDDIREFEVKHGIKKSKNLLQENTYLFEYQDLGLAKQDRLEEETAIDPLVAYSTGNSLSYSTRVPNDTLYNTLWGLANNGQDPIGDTPFTPDMDIQADAAWENLTDCSNTIVAVLDTGIDPNHPDLKDNVLPGLSRDYSSANIDDFIDRQAHGTHVAGTIGALGDNQLGITGVCWKAQIIAVKVLGDEGFGTSEMIINGLTYVSQTNAKLMNLSLGGGPPSQLEVNAIATNTSAGKLLVIAAGNENNDNDLQPAYPASYEDPGIISVAALHGGGDLAVFSNFGQTSVDIAAPGQDIVSTIPTSLAPSPNEAYAPLSGTSMASPHVAGAVALFWSYAPDLTAQEVKAELLASSVTGNFSKAVNNSRSMDLNAFMDAVKAKATIQEVGDVIRPTRGSTFSLSLQTEEKYAPIQKIEIFHDEELIGESSGGATSIDIDVPLGFAEAEVFARVTDTQGRQFESQLIALDIDLNKDLTFGDVNALSLAGSASCKLVRVDGDGQEEVLYQASVSDKRSCQKLCDIVGPLVFSTKSEIQCSQGSTVIYQGKN</sequence>
<evidence type="ECO:0000256" key="1">
    <source>
        <dbReference type="ARBA" id="ARBA00011073"/>
    </source>
</evidence>
<feature type="domain" description="Peptidase S8/S53" evidence="8">
    <location>
        <begin position="288"/>
        <end position="537"/>
    </location>
</feature>